<evidence type="ECO:0000259" key="2">
    <source>
        <dbReference type="Pfam" id="PF12873"/>
    </source>
</evidence>
<dbReference type="PANTHER" id="PTHR48125">
    <property type="entry name" value="LP07818P1"/>
    <property type="match status" value="1"/>
</dbReference>
<protein>
    <recommendedName>
        <fullName evidence="2">DUF3825 domain-containing protein</fullName>
    </recommendedName>
</protein>
<feature type="compositionally biased region" description="Low complexity" evidence="1">
    <location>
        <begin position="404"/>
        <end position="432"/>
    </location>
</feature>
<keyword evidence="4" id="KW-1185">Reference proteome</keyword>
<dbReference type="RefSeq" id="WP_156102366.1">
    <property type="nucleotide sequence ID" value="NZ_JASOEM010000004.1"/>
</dbReference>
<feature type="region of interest" description="Disordered" evidence="1">
    <location>
        <begin position="372"/>
        <end position="448"/>
    </location>
</feature>
<evidence type="ECO:0000313" key="4">
    <source>
        <dbReference type="Proteomes" id="UP000029033"/>
    </source>
</evidence>
<feature type="compositionally biased region" description="Low complexity" evidence="1">
    <location>
        <begin position="174"/>
        <end position="201"/>
    </location>
</feature>
<evidence type="ECO:0000256" key="1">
    <source>
        <dbReference type="SAM" id="MobiDB-lite"/>
    </source>
</evidence>
<evidence type="ECO:0000313" key="3">
    <source>
        <dbReference type="EMBL" id="KFI95362.1"/>
    </source>
</evidence>
<dbReference type="EMBL" id="JGZO01000003">
    <property type="protein sequence ID" value="KFI95362.1"/>
    <property type="molecule type" value="Genomic_DNA"/>
</dbReference>
<dbReference type="PANTHER" id="PTHR48125:SF10">
    <property type="entry name" value="OS12G0136300 PROTEIN"/>
    <property type="match status" value="1"/>
</dbReference>
<feature type="compositionally biased region" description="Pro residues" evidence="1">
    <location>
        <begin position="254"/>
        <end position="285"/>
    </location>
</feature>
<feature type="compositionally biased region" description="Pro residues" evidence="1">
    <location>
        <begin position="391"/>
        <end position="403"/>
    </location>
</feature>
<feature type="compositionally biased region" description="Basic and acidic residues" evidence="1">
    <location>
        <begin position="372"/>
        <end position="382"/>
    </location>
</feature>
<reference evidence="3 4" key="1">
    <citation type="submission" date="2014-03" db="EMBL/GenBank/DDBJ databases">
        <title>Genomics of Bifidobacteria.</title>
        <authorList>
            <person name="Ventura M."/>
            <person name="Milani C."/>
            <person name="Lugli G.A."/>
        </authorList>
    </citation>
    <scope>NUCLEOTIDE SEQUENCE [LARGE SCALE GENOMIC DNA]</scope>
    <source>
        <strain evidence="3 4">LMG 21589</strain>
    </source>
</reference>
<dbReference type="Proteomes" id="UP000029033">
    <property type="component" value="Unassembled WGS sequence"/>
</dbReference>
<feature type="region of interest" description="Disordered" evidence="1">
    <location>
        <begin position="165"/>
        <end position="296"/>
    </location>
</feature>
<name>A0A087DIL2_9BIFI</name>
<dbReference type="Pfam" id="PF12873">
    <property type="entry name" value="DUF3825"/>
    <property type="match status" value="1"/>
</dbReference>
<feature type="compositionally biased region" description="Pro residues" evidence="1">
    <location>
        <begin position="433"/>
        <end position="443"/>
    </location>
</feature>
<dbReference type="GeneID" id="85165517"/>
<dbReference type="OrthoDB" id="5493836at2"/>
<dbReference type="InterPro" id="IPR024437">
    <property type="entry name" value="DUF3825"/>
</dbReference>
<gene>
    <name evidence="3" type="ORF">BSCA_1325</name>
</gene>
<dbReference type="STRING" id="158787.BSCA_1325"/>
<dbReference type="AlphaFoldDB" id="A0A087DIL2"/>
<dbReference type="PRINTS" id="PR01217">
    <property type="entry name" value="PRICHEXTENSN"/>
</dbReference>
<feature type="domain" description="DUF3825" evidence="2">
    <location>
        <begin position="617"/>
        <end position="910"/>
    </location>
</feature>
<proteinExistence type="predicted"/>
<sequence>MEHPSLPATLNVAIISTPDMANYFADPLRDPIALWNRTRTPSIPMLRVIAPSEDVTGADIVLAMFGMRADREGEPFTQSAAAHVLDKASAAGVVCGAFFYYESSSNAKTAAHSGLTTEQELEDQLAYKQQLRDAGIPIGTFGLSTGASTWRKALSELVLRIKPKQQPDRVVRNTTPTGRATQDTTGTTAHATQQAGGQTAAPKPVSTPKPASTAPTQKLKSTPKSTSTAPTQKPVSASVPPKPKQPVASKPTQTPAPAPKPTPATPAPKSKPAPVPPKPKPTPKPAPRKPDDPPTRDRLVEILRKAQVDLTGPIPLDTVMDALSRNGVRPPTTLPARLAWLDVMAARPDSGIIVRDDAGQSSILIYDADATGTDRYRGKPDLTTDATPAQAPAPAPTPKPASTPAPTQAPASTPVSAPAPALAPATKTKPVSAPAPTPAPAPDPSTLVRLPWNPALYRGKGSLIEQWDDKQLKQLHLSPLPDDQYDKVPGQDALLSEVRLTPAVVAELQRCLVPATPAPSMLASAWSGACASRALYLDKEQRVAFPIDSPDMRDSRYRIGFIKRTADGTSPSWELAAVNDGDMYPTPVRQLDHFARIGLYDNKTHRSGKKVEALSRLAEYALPEHWQLDRKDNKKVYNILDGYLSSTLCRAKRENKLLISRDGDRWLAAFNTGLYTRVGKQPIIACFERNKDKHGDYRPQWKLVDFATQSGSMSGMYSRSVKKVLDRFNMLPEEVTYDVPTFDYQSLTDPNRSILNGQHIFQERLFRFPVEFLWDVTRDEPSIQESWPKLPHGVDECEKFSHEAQTLIGRSPDLQDRLRARFEERQLRAARDAAAGRTVVPAYRQQDDAINFMLPISLGLRGDNPRNRRVLVVNQQTDDDGKVSTNITTIFTLSYAYEAARIVGPVSAPWLTQIFRSPADDPAAASAPAQ</sequence>
<feature type="compositionally biased region" description="Low complexity" evidence="1">
    <location>
        <begin position="215"/>
        <end position="253"/>
    </location>
</feature>
<accession>A0A087DIL2</accession>
<organism evidence="3 4">
    <name type="scientific">Bifidobacterium scardovii</name>
    <dbReference type="NCBI Taxonomy" id="158787"/>
    <lineage>
        <taxon>Bacteria</taxon>
        <taxon>Bacillati</taxon>
        <taxon>Actinomycetota</taxon>
        <taxon>Actinomycetes</taxon>
        <taxon>Bifidobacteriales</taxon>
        <taxon>Bifidobacteriaceae</taxon>
        <taxon>Bifidobacterium</taxon>
    </lineage>
</organism>
<comment type="caution">
    <text evidence="3">The sequence shown here is derived from an EMBL/GenBank/DDBJ whole genome shotgun (WGS) entry which is preliminary data.</text>
</comment>